<dbReference type="RefSeq" id="WP_081129671.1">
    <property type="nucleotide sequence ID" value="NZ_LDOS01000002.1"/>
</dbReference>
<accession>A0A4V6RRB6</accession>
<evidence type="ECO:0000313" key="1">
    <source>
        <dbReference type="EMBL" id="THD12141.1"/>
    </source>
</evidence>
<name>A0A4V6RRB6_9GAMM</name>
<dbReference type="EMBL" id="MWQO01000003">
    <property type="protein sequence ID" value="THD12141.1"/>
    <property type="molecule type" value="Genomic_DNA"/>
</dbReference>
<evidence type="ECO:0000313" key="2">
    <source>
        <dbReference type="Proteomes" id="UP000307749"/>
    </source>
</evidence>
<comment type="caution">
    <text evidence="1">The sequence shown here is derived from an EMBL/GenBank/DDBJ whole genome shotgun (WGS) entry which is preliminary data.</text>
</comment>
<proteinExistence type="predicted"/>
<dbReference type="Proteomes" id="UP000307749">
    <property type="component" value="Unassembled WGS sequence"/>
</dbReference>
<dbReference type="AlphaFoldDB" id="A0A4V6RRB6"/>
<sequence>MPEILDIWQCIGCGRIEEVPQTCIGVCRTVKRPLVDLDDFRALSAELDAARALAERYALVLRLIAASTPRADACPAHWRALQLRARAALAGTAVQDTGVPAR</sequence>
<protein>
    <submittedName>
        <fullName evidence="1">Uncharacterized protein</fullName>
    </submittedName>
</protein>
<organism evidence="1 2">
    <name type="scientific">Metallibacterium scheffleri</name>
    <dbReference type="NCBI Taxonomy" id="993689"/>
    <lineage>
        <taxon>Bacteria</taxon>
        <taxon>Pseudomonadati</taxon>
        <taxon>Pseudomonadota</taxon>
        <taxon>Gammaproteobacteria</taxon>
        <taxon>Lysobacterales</taxon>
        <taxon>Rhodanobacteraceae</taxon>
        <taxon>Metallibacterium</taxon>
    </lineage>
</organism>
<keyword evidence="2" id="KW-1185">Reference proteome</keyword>
<dbReference type="OrthoDB" id="5956039at2"/>
<reference evidence="1 2" key="1">
    <citation type="submission" date="2017-02" db="EMBL/GenBank/DDBJ databases">
        <title>Whole genome sequencing of Metallibacterium scheffleri DSM 24874 (T).</title>
        <authorList>
            <person name="Kumar S."/>
            <person name="Patil P."/>
            <person name="Patil P.B."/>
        </authorList>
    </citation>
    <scope>NUCLEOTIDE SEQUENCE [LARGE SCALE GENOMIC DNA]</scope>
    <source>
        <strain evidence="1 2">DSM 24874</strain>
    </source>
</reference>
<gene>
    <name evidence="1" type="ORF">B1806_00890</name>
</gene>